<accession>A0AA48KP07</accession>
<protein>
    <submittedName>
        <fullName evidence="1">Uncharacterized protein</fullName>
    </submittedName>
</protein>
<name>A0AA48KP07_9ALTE</name>
<keyword evidence="2" id="KW-1185">Reference proteome</keyword>
<organism evidence="1 2">
    <name type="scientific">Planctobacterium marinum</name>
    <dbReference type="NCBI Taxonomy" id="1631968"/>
    <lineage>
        <taxon>Bacteria</taxon>
        <taxon>Pseudomonadati</taxon>
        <taxon>Pseudomonadota</taxon>
        <taxon>Gammaproteobacteria</taxon>
        <taxon>Alteromonadales</taxon>
        <taxon>Alteromonadaceae</taxon>
        <taxon>Planctobacterium</taxon>
    </lineage>
</organism>
<dbReference type="EMBL" id="AP027272">
    <property type="protein sequence ID" value="BDX06121.1"/>
    <property type="molecule type" value="Genomic_DNA"/>
</dbReference>
<evidence type="ECO:0000313" key="2">
    <source>
        <dbReference type="Proteomes" id="UP001333710"/>
    </source>
</evidence>
<dbReference type="KEGG" id="pmaw:MACH26_16420"/>
<sequence>MTISYQAQYPFVFPKLLPSLLMLIFSFKAVSSDNFGFSGMAYMGNNQYLVVVDTKNHKPGVRLGTLQIKNGQAPKFSPVDVKDWGHPHGAASDLESACKIPDSENQYLVSESGTWKGKFGRIFWLEIVENQASVKNVFQLPILINSDETTQGSNYEGMLCVKNANRLHILMGERGGTAAIPDGYLLQGVLNLATNQLSWLPESEFKYVAKGRTLLSDSMPGRSISDLYLENNIIWASATQDDSDMGPFNSVIYAVGKLTFEQGRLIVSATKQQHWNVAGLKIEALAQAPESFPNARLSYGSEDEDFGGIWRLLSN</sequence>
<dbReference type="RefSeq" id="WP_338292157.1">
    <property type="nucleotide sequence ID" value="NZ_AP027272.1"/>
</dbReference>
<proteinExistence type="predicted"/>
<evidence type="ECO:0000313" key="1">
    <source>
        <dbReference type="EMBL" id="BDX06121.1"/>
    </source>
</evidence>
<reference evidence="1" key="1">
    <citation type="submission" date="2023-01" db="EMBL/GenBank/DDBJ databases">
        <title>Complete genome sequence of Planctobacterium marinum strain Dej080120_11.</title>
        <authorList>
            <person name="Ueki S."/>
            <person name="Maruyama F."/>
        </authorList>
    </citation>
    <scope>NUCLEOTIDE SEQUENCE</scope>
    <source>
        <strain evidence="1">Dej080120_11</strain>
    </source>
</reference>
<dbReference type="Proteomes" id="UP001333710">
    <property type="component" value="Chromosome"/>
</dbReference>
<gene>
    <name evidence="1" type="ORF">MACH26_16420</name>
</gene>
<dbReference type="AlphaFoldDB" id="A0AA48KP07"/>